<evidence type="ECO:0008006" key="3">
    <source>
        <dbReference type="Google" id="ProtNLM"/>
    </source>
</evidence>
<accession>A0ABV8ZYE2</accession>
<comment type="caution">
    <text evidence="1">The sequence shown here is derived from an EMBL/GenBank/DDBJ whole genome shotgun (WGS) entry which is preliminary data.</text>
</comment>
<gene>
    <name evidence="1" type="ORF">ACFO0R_22140</name>
</gene>
<protein>
    <recommendedName>
        <fullName evidence="3">HEAT repeat domain-containing protein</fullName>
    </recommendedName>
</protein>
<proteinExistence type="predicted"/>
<sequence length="132" mass="15070">MIHSAEEFIALRDSDNKEEYDRSAFEEAPLAVWRDLIQRYPDYRPWVAHNKTVPVEILAELCNYGPDIRQFVATKRRLSRELFILLSQDPAATVRQSIAVNKKTPLDILQSLAKDEDADIADSATRNAGKRA</sequence>
<name>A0ABV8ZYE2_9NEIS</name>
<dbReference type="Proteomes" id="UP001595999">
    <property type="component" value="Unassembled WGS sequence"/>
</dbReference>
<dbReference type="Gene3D" id="1.25.10.10">
    <property type="entry name" value="Leucine-rich Repeat Variant"/>
    <property type="match status" value="1"/>
</dbReference>
<keyword evidence="2" id="KW-1185">Reference proteome</keyword>
<evidence type="ECO:0000313" key="1">
    <source>
        <dbReference type="EMBL" id="MFC4492319.1"/>
    </source>
</evidence>
<evidence type="ECO:0000313" key="2">
    <source>
        <dbReference type="Proteomes" id="UP001595999"/>
    </source>
</evidence>
<dbReference type="EMBL" id="JBHSEK010000025">
    <property type="protein sequence ID" value="MFC4492319.1"/>
    <property type="molecule type" value="Genomic_DNA"/>
</dbReference>
<dbReference type="InterPro" id="IPR011989">
    <property type="entry name" value="ARM-like"/>
</dbReference>
<dbReference type="RefSeq" id="WP_231462044.1">
    <property type="nucleotide sequence ID" value="NZ_JAJOHW010000056.1"/>
</dbReference>
<reference evidence="2" key="1">
    <citation type="journal article" date="2019" name="Int. J. Syst. Evol. Microbiol.">
        <title>The Global Catalogue of Microorganisms (GCM) 10K type strain sequencing project: providing services to taxonomists for standard genome sequencing and annotation.</title>
        <authorList>
            <consortium name="The Broad Institute Genomics Platform"/>
            <consortium name="The Broad Institute Genome Sequencing Center for Infectious Disease"/>
            <person name="Wu L."/>
            <person name="Ma J."/>
        </authorList>
    </citation>
    <scope>NUCLEOTIDE SEQUENCE [LARGE SCALE GENOMIC DNA]</scope>
    <source>
        <strain evidence="2">CGMCC 4.7608</strain>
    </source>
</reference>
<organism evidence="1 2">
    <name type="scientific">Chromobacterium aquaticum</name>
    <dbReference type="NCBI Taxonomy" id="467180"/>
    <lineage>
        <taxon>Bacteria</taxon>
        <taxon>Pseudomonadati</taxon>
        <taxon>Pseudomonadota</taxon>
        <taxon>Betaproteobacteria</taxon>
        <taxon>Neisseriales</taxon>
        <taxon>Chromobacteriaceae</taxon>
        <taxon>Chromobacterium</taxon>
    </lineage>
</organism>